<evidence type="ECO:0000256" key="5">
    <source>
        <dbReference type="ARBA" id="ARBA00022984"/>
    </source>
</evidence>
<feature type="transmembrane region" description="Helical" evidence="8">
    <location>
        <begin position="370"/>
        <end position="391"/>
    </location>
</feature>
<keyword evidence="7 8" id="KW-0472">Membrane</keyword>
<comment type="subcellular location">
    <subcellularLocation>
        <location evidence="1 8">Cell membrane</location>
        <topology evidence="1 8">Multi-pass membrane protein</topology>
    </subcellularLocation>
</comment>
<comment type="caution">
    <text evidence="10">The sequence shown here is derived from an EMBL/GenBank/DDBJ whole genome shotgun (WGS) entry which is preliminary data.</text>
</comment>
<keyword evidence="8" id="KW-0961">Cell wall biogenesis/degradation</keyword>
<dbReference type="AlphaFoldDB" id="A0A840IG05"/>
<keyword evidence="11" id="KW-1185">Reference proteome</keyword>
<name>A0A840IG05_9ACTN</name>
<evidence type="ECO:0000256" key="2">
    <source>
        <dbReference type="ARBA" id="ARBA00022475"/>
    </source>
</evidence>
<feature type="transmembrane region" description="Helical" evidence="8">
    <location>
        <begin position="403"/>
        <end position="422"/>
    </location>
</feature>
<feature type="compositionally biased region" description="Basic residues" evidence="9">
    <location>
        <begin position="559"/>
        <end position="586"/>
    </location>
</feature>
<dbReference type="HAMAP" id="MF_02078">
    <property type="entry name" value="MurJ_MviN"/>
    <property type="match status" value="1"/>
</dbReference>
<dbReference type="PRINTS" id="PR01806">
    <property type="entry name" value="VIRFACTRMVIN"/>
</dbReference>
<dbReference type="PANTHER" id="PTHR47019:SF1">
    <property type="entry name" value="LIPID II FLIPPASE MURJ"/>
    <property type="match status" value="1"/>
</dbReference>
<dbReference type="GO" id="GO:0015648">
    <property type="term" value="F:lipid-linked peptidoglycan transporter activity"/>
    <property type="evidence" value="ECO:0007669"/>
    <property type="project" value="UniProtKB-UniRule"/>
</dbReference>
<dbReference type="Proteomes" id="UP000585272">
    <property type="component" value="Unassembled WGS sequence"/>
</dbReference>
<reference evidence="10 11" key="1">
    <citation type="submission" date="2020-08" db="EMBL/GenBank/DDBJ databases">
        <title>Genomic Encyclopedia of Archaeal and Bacterial Type Strains, Phase II (KMG-II): from individual species to whole genera.</title>
        <authorList>
            <person name="Goeker M."/>
        </authorList>
    </citation>
    <scope>NUCLEOTIDE SEQUENCE [LARGE SCALE GENOMIC DNA]</scope>
    <source>
        <strain evidence="10 11">DSM 23288</strain>
    </source>
</reference>
<dbReference type="GO" id="GO:0071555">
    <property type="term" value="P:cell wall organization"/>
    <property type="evidence" value="ECO:0007669"/>
    <property type="project" value="UniProtKB-KW"/>
</dbReference>
<evidence type="ECO:0000256" key="9">
    <source>
        <dbReference type="SAM" id="MobiDB-lite"/>
    </source>
</evidence>
<feature type="region of interest" description="Disordered" evidence="9">
    <location>
        <begin position="540"/>
        <end position="586"/>
    </location>
</feature>
<dbReference type="GO" id="GO:0005886">
    <property type="term" value="C:plasma membrane"/>
    <property type="evidence" value="ECO:0007669"/>
    <property type="project" value="UniProtKB-SubCell"/>
</dbReference>
<evidence type="ECO:0000256" key="8">
    <source>
        <dbReference type="HAMAP-Rule" id="MF_02078"/>
    </source>
</evidence>
<keyword evidence="3 8" id="KW-0812">Transmembrane</keyword>
<comment type="function">
    <text evidence="8">Involved in peptidoglycan biosynthesis. Transports lipid-linked peptidoglycan precursors from the inner to the outer leaflet of the cytoplasmic membrane.</text>
</comment>
<feature type="transmembrane region" description="Helical" evidence="8">
    <location>
        <begin position="152"/>
        <end position="173"/>
    </location>
</feature>
<comment type="similarity">
    <text evidence="8">Belongs to the MurJ/MviN family.</text>
</comment>
<proteinExistence type="inferred from homology"/>
<dbReference type="InterPro" id="IPR051050">
    <property type="entry name" value="Lipid_II_flippase_MurJ/MviN"/>
</dbReference>
<keyword evidence="8" id="KW-0813">Transport</keyword>
<feature type="transmembrane region" description="Helical" evidence="8">
    <location>
        <begin position="290"/>
        <end position="310"/>
    </location>
</feature>
<gene>
    <name evidence="8" type="primary">murJ</name>
    <name evidence="10" type="ORF">BDZ31_003548</name>
</gene>
<dbReference type="InterPro" id="IPR004268">
    <property type="entry name" value="MurJ"/>
</dbReference>
<feature type="transmembrane region" description="Helical" evidence="8">
    <location>
        <begin position="250"/>
        <end position="270"/>
    </location>
</feature>
<evidence type="ECO:0000256" key="7">
    <source>
        <dbReference type="ARBA" id="ARBA00023136"/>
    </source>
</evidence>
<organism evidence="10 11">
    <name type="scientific">Conexibacter arvalis</name>
    <dbReference type="NCBI Taxonomy" id="912552"/>
    <lineage>
        <taxon>Bacteria</taxon>
        <taxon>Bacillati</taxon>
        <taxon>Actinomycetota</taxon>
        <taxon>Thermoleophilia</taxon>
        <taxon>Solirubrobacterales</taxon>
        <taxon>Conexibacteraceae</taxon>
        <taxon>Conexibacter</taxon>
    </lineage>
</organism>
<feature type="transmembrane region" description="Helical" evidence="8">
    <location>
        <begin position="180"/>
        <end position="201"/>
    </location>
</feature>
<comment type="pathway">
    <text evidence="8">Cell wall biogenesis; peptidoglycan biosynthesis.</text>
</comment>
<feature type="compositionally biased region" description="Basic residues" evidence="9">
    <location>
        <begin position="540"/>
        <end position="550"/>
    </location>
</feature>
<keyword evidence="2 8" id="KW-1003">Cell membrane</keyword>
<protein>
    <recommendedName>
        <fullName evidence="8">Probable lipid II flippase MurJ</fullName>
    </recommendedName>
</protein>
<dbReference type="GO" id="GO:0008360">
    <property type="term" value="P:regulation of cell shape"/>
    <property type="evidence" value="ECO:0007669"/>
    <property type="project" value="UniProtKB-KW"/>
</dbReference>
<feature type="transmembrane region" description="Helical" evidence="8">
    <location>
        <begin position="428"/>
        <end position="450"/>
    </location>
</feature>
<evidence type="ECO:0000256" key="1">
    <source>
        <dbReference type="ARBA" id="ARBA00004651"/>
    </source>
</evidence>
<evidence type="ECO:0000256" key="3">
    <source>
        <dbReference type="ARBA" id="ARBA00022692"/>
    </source>
</evidence>
<keyword evidence="6 8" id="KW-1133">Transmembrane helix</keyword>
<evidence type="ECO:0000256" key="4">
    <source>
        <dbReference type="ARBA" id="ARBA00022960"/>
    </source>
</evidence>
<dbReference type="Pfam" id="PF03023">
    <property type="entry name" value="MurJ"/>
    <property type="match status" value="1"/>
</dbReference>
<dbReference type="NCBIfam" id="TIGR01695">
    <property type="entry name" value="murJ_mviN"/>
    <property type="match status" value="1"/>
</dbReference>
<dbReference type="EMBL" id="JACHNU010000005">
    <property type="protein sequence ID" value="MBB4663947.1"/>
    <property type="molecule type" value="Genomic_DNA"/>
</dbReference>
<feature type="transmembrane region" description="Helical" evidence="8">
    <location>
        <begin position="331"/>
        <end position="350"/>
    </location>
</feature>
<feature type="transmembrane region" description="Helical" evidence="8">
    <location>
        <begin position="207"/>
        <end position="229"/>
    </location>
</feature>
<feature type="transmembrane region" description="Helical" evidence="8">
    <location>
        <begin position="462"/>
        <end position="488"/>
    </location>
</feature>
<accession>A0A840IG05</accession>
<dbReference type="GO" id="GO:0009252">
    <property type="term" value="P:peptidoglycan biosynthetic process"/>
    <property type="evidence" value="ECO:0007669"/>
    <property type="project" value="UniProtKB-UniRule"/>
</dbReference>
<dbReference type="CDD" id="cd13123">
    <property type="entry name" value="MATE_MurJ_like"/>
    <property type="match status" value="1"/>
</dbReference>
<dbReference type="PANTHER" id="PTHR47019">
    <property type="entry name" value="LIPID II FLIPPASE MURJ"/>
    <property type="match status" value="1"/>
</dbReference>
<dbReference type="RefSeq" id="WP_183343665.1">
    <property type="nucleotide sequence ID" value="NZ_JACHNU010000005.1"/>
</dbReference>
<dbReference type="GO" id="GO:0034204">
    <property type="term" value="P:lipid translocation"/>
    <property type="evidence" value="ECO:0007669"/>
    <property type="project" value="TreeGrafter"/>
</dbReference>
<sequence>MTVETADESPAAAEAPAGQRRRIARNTLIFSIATGLSRIAGLVREIVASSFFGTSGAFSAFTIAFQVPNLVRSLFADAALSAAFVPVFTELLERGDRRGAFRLASTLCLVIIAALGAICAVFILGAGVIMPLFTADTFDAQLNALTAGLSQVLFPIVVLLGVNGLVVGILNTYEHFTIPAIAPLVWNVVIVVVLVIAKPFFSGDDEMYAYAIGVLAGTTVQLLMALPMLPRVGFRFELAFDWRDPRIKQVFKLMLPVTISLGIINFDLLVNSALGTLVSEEAPRAIDAAFRIYMLPQGMFSVAVATVLFPTLSRFAAQRDLDGLRHTMATGIRQICLLLIPAAAVTLVLAEPITRLVYQRGAFDDSSTEMVSTALLWFSLSLPFSGVNLLLSRTFFSLQRPWLPTALALGSLVVNVLVSLALYKPYGIAGLVIGTVVSNVAMAAGQAWGVRRLLNGSLEGGATLAAVARITAAAVILGAATWFVWWGLDDALGRSLPAQIVSVGVAIATGTCFYVAAVLSWRVPEGQQIYRMVQGRLAARRASKPRKPKRVVPPPTPRGARRAAPRRGRRRPPPPRRGRRPPPGRR</sequence>
<evidence type="ECO:0000256" key="6">
    <source>
        <dbReference type="ARBA" id="ARBA00022989"/>
    </source>
</evidence>
<evidence type="ECO:0000313" key="10">
    <source>
        <dbReference type="EMBL" id="MBB4663947.1"/>
    </source>
</evidence>
<keyword evidence="4 8" id="KW-0133">Cell shape</keyword>
<dbReference type="UniPathway" id="UPA00219"/>
<feature type="transmembrane region" description="Helical" evidence="8">
    <location>
        <begin position="500"/>
        <end position="521"/>
    </location>
</feature>
<evidence type="ECO:0000313" key="11">
    <source>
        <dbReference type="Proteomes" id="UP000585272"/>
    </source>
</evidence>
<feature type="transmembrane region" description="Helical" evidence="8">
    <location>
        <begin position="104"/>
        <end position="132"/>
    </location>
</feature>
<keyword evidence="5 8" id="KW-0573">Peptidoglycan synthesis</keyword>